<dbReference type="PANTHER" id="PTHR43639:SF1">
    <property type="entry name" value="SHORT-CHAIN DEHYDROGENASE_REDUCTASE FAMILY PROTEIN"/>
    <property type="match status" value="1"/>
</dbReference>
<comment type="similarity">
    <text evidence="1">Belongs to the short-chain dehydrogenases/reductases (SDR) family.</text>
</comment>
<reference evidence="3" key="1">
    <citation type="submission" date="2020-04" db="EMBL/GenBank/DDBJ databases">
        <title>A desert anoxygenic phototrophic bacterium fixes CO2 using RubisCO under aerobic conditions.</title>
        <authorList>
            <person name="Tang K."/>
        </authorList>
    </citation>
    <scope>NUCLEOTIDE SEQUENCE [LARGE SCALE GENOMIC DNA]</scope>
    <source>
        <strain evidence="3">MIMtkB3</strain>
    </source>
</reference>
<dbReference type="PRINTS" id="PR00081">
    <property type="entry name" value="GDHRDH"/>
</dbReference>
<dbReference type="SUPFAM" id="SSF51735">
    <property type="entry name" value="NAD(P)-binding Rossmann-fold domains"/>
    <property type="match status" value="1"/>
</dbReference>
<evidence type="ECO:0000256" key="2">
    <source>
        <dbReference type="ARBA" id="ARBA00023002"/>
    </source>
</evidence>
<gene>
    <name evidence="3" type="ORF">HHL28_10280</name>
</gene>
<dbReference type="Pfam" id="PF00106">
    <property type="entry name" value="adh_short"/>
    <property type="match status" value="1"/>
</dbReference>
<evidence type="ECO:0000313" key="4">
    <source>
        <dbReference type="Proteomes" id="UP000501891"/>
    </source>
</evidence>
<dbReference type="InterPro" id="IPR036291">
    <property type="entry name" value="NAD(P)-bd_dom_sf"/>
</dbReference>
<dbReference type="GO" id="GO:0016491">
    <property type="term" value="F:oxidoreductase activity"/>
    <property type="evidence" value="ECO:0007669"/>
    <property type="project" value="UniProtKB-KW"/>
</dbReference>
<name>A0A858R7N3_9PROT</name>
<keyword evidence="4" id="KW-1185">Reference proteome</keyword>
<keyword evidence="2" id="KW-0560">Oxidoreductase</keyword>
<accession>A0A858R7N3</accession>
<dbReference type="EMBL" id="CP051775">
    <property type="protein sequence ID" value="QJE73425.1"/>
    <property type="molecule type" value="Genomic_DNA"/>
</dbReference>
<proteinExistence type="inferred from homology"/>
<evidence type="ECO:0000256" key="1">
    <source>
        <dbReference type="ARBA" id="ARBA00006484"/>
    </source>
</evidence>
<dbReference type="Gene3D" id="3.40.50.720">
    <property type="entry name" value="NAD(P)-binding Rossmann-like Domain"/>
    <property type="match status" value="1"/>
</dbReference>
<dbReference type="InterPro" id="IPR002347">
    <property type="entry name" value="SDR_fam"/>
</dbReference>
<dbReference type="Proteomes" id="UP000501891">
    <property type="component" value="Chromosome"/>
</dbReference>
<evidence type="ECO:0000313" key="3">
    <source>
        <dbReference type="EMBL" id="QJE73425.1"/>
    </source>
</evidence>
<sequence length="263" mass="27326">MAVVTRKVALVTGGGHGIGHWVAVELGRLGWTVGLQYSTGGRAAADAVLGEMQRGGAHGATFACDLAQESEAERLVPTVSERLGALHLVVHAEALAIDDTAQTADRFTWDRQMAVNLRAPFLLAQGLARQLPAGEDGHVLLLVDQRAALEAPHFLSYGLAQAGVLACVRALALGLAPRVRVNGFGPAAPVPGSEVTLPTGDPAAEICRTLRFILETPCLTGQVLALDGNEALGWPVLERTARSDWAGPAGYPQAPATSPASAD</sequence>
<dbReference type="PANTHER" id="PTHR43639">
    <property type="entry name" value="OXIDOREDUCTASE, SHORT-CHAIN DEHYDROGENASE/REDUCTASE FAMILY (AFU_ORTHOLOGUE AFUA_5G02870)"/>
    <property type="match status" value="1"/>
</dbReference>
<protein>
    <submittedName>
        <fullName evidence="3">SDR family NAD(P)-dependent oxidoreductase</fullName>
    </submittedName>
</protein>
<dbReference type="KEGG" id="acru:HHL28_10280"/>
<organism evidence="3 4">
    <name type="scientific">Aerophototrophica crusticola</name>
    <dbReference type="NCBI Taxonomy" id="1709002"/>
    <lineage>
        <taxon>Bacteria</taxon>
        <taxon>Pseudomonadati</taxon>
        <taxon>Pseudomonadota</taxon>
        <taxon>Alphaproteobacteria</taxon>
        <taxon>Rhodospirillales</taxon>
        <taxon>Rhodospirillaceae</taxon>
        <taxon>Aerophototrophica</taxon>
    </lineage>
</organism>
<dbReference type="AlphaFoldDB" id="A0A858R7N3"/>